<dbReference type="PROSITE" id="PS50977">
    <property type="entry name" value="HTH_TETR_2"/>
    <property type="match status" value="1"/>
</dbReference>
<dbReference type="SUPFAM" id="SSF46689">
    <property type="entry name" value="Homeodomain-like"/>
    <property type="match status" value="1"/>
</dbReference>
<keyword evidence="3" id="KW-0175">Coiled coil</keyword>
<dbReference type="OrthoDB" id="63332at2"/>
<sequence>MARPLCAEKREAIILSAINLFYQDGFNAPTSKIAREAKVSEGTIFTYFKSKDDLMSNVYLYLKSNLLEVLLKYFDEHNSKACSLEAIKSSFKEYINYGIAHPERSILLNRYILSKQFPKEFLDTFRNECGAITKLVELIIPYGPMKDAPLDMALSLFANMGNNVIHYCVINDVTDPKLIDQYAEIQFNAYWLSLCGKTKEETEELLKKLAQEQQNVAQEQQNSTPQQASN</sequence>
<feature type="DNA-binding region" description="H-T-H motif" evidence="2">
    <location>
        <begin position="29"/>
        <end position="48"/>
    </location>
</feature>
<dbReference type="EMBL" id="NRHC01000104">
    <property type="protein sequence ID" value="RIY31286.1"/>
    <property type="molecule type" value="Genomic_DNA"/>
</dbReference>
<dbReference type="Proteomes" id="UP000265691">
    <property type="component" value="Unassembled WGS sequence"/>
</dbReference>
<organism evidence="5 6">
    <name type="scientific">Psittacicella hinzii</name>
    <dbReference type="NCBI Taxonomy" id="2028575"/>
    <lineage>
        <taxon>Bacteria</taxon>
        <taxon>Pseudomonadati</taxon>
        <taxon>Pseudomonadota</taxon>
        <taxon>Gammaproteobacteria</taxon>
        <taxon>Pasteurellales</taxon>
        <taxon>Psittacicellaceae</taxon>
        <taxon>Psittacicella</taxon>
    </lineage>
</organism>
<evidence type="ECO:0000259" key="4">
    <source>
        <dbReference type="PROSITE" id="PS50977"/>
    </source>
</evidence>
<dbReference type="Gene3D" id="1.10.357.10">
    <property type="entry name" value="Tetracycline Repressor, domain 2"/>
    <property type="match status" value="1"/>
</dbReference>
<reference evidence="5 6" key="1">
    <citation type="submission" date="2017-08" db="EMBL/GenBank/DDBJ databases">
        <title>Reclassification of Bisgaard taxon 37 and 44.</title>
        <authorList>
            <person name="Christensen H."/>
        </authorList>
    </citation>
    <scope>NUCLEOTIDE SEQUENCE [LARGE SCALE GENOMIC DNA]</scope>
    <source>
        <strain evidence="5 6">B96_3</strain>
    </source>
</reference>
<dbReference type="PANTHER" id="PTHR43479:SF11">
    <property type="entry name" value="ACREF_ENVCD OPERON REPRESSOR-RELATED"/>
    <property type="match status" value="1"/>
</dbReference>
<proteinExistence type="predicted"/>
<keyword evidence="1 2" id="KW-0238">DNA-binding</keyword>
<dbReference type="PANTHER" id="PTHR43479">
    <property type="entry name" value="ACREF/ENVCD OPERON REPRESSOR-RELATED"/>
    <property type="match status" value="1"/>
</dbReference>
<dbReference type="InterPro" id="IPR050624">
    <property type="entry name" value="HTH-type_Tx_Regulator"/>
</dbReference>
<protein>
    <recommendedName>
        <fullName evidence="4">HTH tetR-type domain-containing protein</fullName>
    </recommendedName>
</protein>
<dbReference type="GO" id="GO:0003677">
    <property type="term" value="F:DNA binding"/>
    <property type="evidence" value="ECO:0007669"/>
    <property type="project" value="UniProtKB-UniRule"/>
</dbReference>
<dbReference type="PRINTS" id="PR00455">
    <property type="entry name" value="HTHTETR"/>
</dbReference>
<dbReference type="AlphaFoldDB" id="A0A3A1Y1X7"/>
<evidence type="ECO:0000256" key="3">
    <source>
        <dbReference type="SAM" id="Coils"/>
    </source>
</evidence>
<evidence type="ECO:0000256" key="1">
    <source>
        <dbReference type="ARBA" id="ARBA00023125"/>
    </source>
</evidence>
<dbReference type="InterPro" id="IPR009057">
    <property type="entry name" value="Homeodomain-like_sf"/>
</dbReference>
<dbReference type="Pfam" id="PF00440">
    <property type="entry name" value="TetR_N"/>
    <property type="match status" value="1"/>
</dbReference>
<name>A0A3A1Y1X7_9GAMM</name>
<comment type="caution">
    <text evidence="5">The sequence shown here is derived from an EMBL/GenBank/DDBJ whole genome shotgun (WGS) entry which is preliminary data.</text>
</comment>
<evidence type="ECO:0000313" key="5">
    <source>
        <dbReference type="EMBL" id="RIY31286.1"/>
    </source>
</evidence>
<keyword evidence="6" id="KW-1185">Reference proteome</keyword>
<gene>
    <name evidence="5" type="ORF">CKF54_06975</name>
</gene>
<feature type="domain" description="HTH tetR-type" evidence="4">
    <location>
        <begin position="7"/>
        <end position="66"/>
    </location>
</feature>
<evidence type="ECO:0000256" key="2">
    <source>
        <dbReference type="PROSITE-ProRule" id="PRU00335"/>
    </source>
</evidence>
<dbReference type="InterPro" id="IPR001647">
    <property type="entry name" value="HTH_TetR"/>
</dbReference>
<accession>A0A3A1Y1X7</accession>
<dbReference type="RefSeq" id="WP_119525637.1">
    <property type="nucleotide sequence ID" value="NZ_NRHC01000104.1"/>
</dbReference>
<feature type="coiled-coil region" evidence="3">
    <location>
        <begin position="195"/>
        <end position="222"/>
    </location>
</feature>
<evidence type="ECO:0000313" key="6">
    <source>
        <dbReference type="Proteomes" id="UP000265691"/>
    </source>
</evidence>